<organism evidence="2">
    <name type="scientific">Triticum aestivum</name>
    <name type="common">Wheat</name>
    <dbReference type="NCBI Taxonomy" id="4565"/>
    <lineage>
        <taxon>Eukaryota</taxon>
        <taxon>Viridiplantae</taxon>
        <taxon>Streptophyta</taxon>
        <taxon>Embryophyta</taxon>
        <taxon>Tracheophyta</taxon>
        <taxon>Spermatophyta</taxon>
        <taxon>Magnoliopsida</taxon>
        <taxon>Liliopsida</taxon>
        <taxon>Poales</taxon>
        <taxon>Poaceae</taxon>
        <taxon>BOP clade</taxon>
        <taxon>Pooideae</taxon>
        <taxon>Triticodae</taxon>
        <taxon>Triticeae</taxon>
        <taxon>Triticinae</taxon>
        <taxon>Triticum</taxon>
    </lineage>
</organism>
<proteinExistence type="predicted"/>
<feature type="compositionally biased region" description="Low complexity" evidence="1">
    <location>
        <begin position="61"/>
        <end position="73"/>
    </location>
</feature>
<dbReference type="AlphaFoldDB" id="D0QEK3"/>
<evidence type="ECO:0000256" key="1">
    <source>
        <dbReference type="SAM" id="MobiDB-lite"/>
    </source>
</evidence>
<feature type="region of interest" description="Disordered" evidence="1">
    <location>
        <begin position="14"/>
        <end position="76"/>
    </location>
</feature>
<sequence length="844" mass="95015">MQAQMVEIKALIKSYKKSSSSSRRHSRAHVSELPSPARSHQHRHHHQQEREGQELNTNYRSTTSPSPLASSPSDFKASLSTDIRHLRQQEPQGYAQEKLPKLKSTTSMSYYDLDTDHKIPFYGTQEPEEYLEWERLMDDYLKLHQVPSEDQVKCATRNFHDYASTWWLHTPSESYEMRSKSIDAYFKEMKNALRRDGVDDPISMKFHFMMRLNNDISKTIFLENYKSLDNYYIGALKAEQELMKAKASPPQAHFAATKLYDKHEASTTMMSKPDELQDNAPKFDFTAIPLCGIDDAESTLTLFQDGAATSTTMETFKDQALEASNKVASKDGVSIFGGESDDVPSSSFIHGDDDEMIEHGIFPSVMEESDDVPSSAFIHGDDDEMVEHGILPSTTATYDDLSDFCHHIESESDFTTSPIYDELPQFLCEESHNPHHLSEMSDSTICDFECTYFEGVSEPPHRESVIVDRSREAICISNNLTSTSIVSSHLVLGPIYDDAPILDDFVLPLDKTMAMVEYDAPPTWFHQDEDDHHLVFPTSPTPLEWNEKGNIGEGDALVPLVDILDIDCLHDVDPPSTMLHASMISPCDDLAIYDEYDDSHVESLSCDVMLHRISCDNSLGHIMFDNPLDLSYAMHDIHHMSYLQSHCSDYAYAIQINPICTYGIDDKPMCNNALILAHEIAPIAFSHMIGVDIILVKHACLPSLHHMPSAMNIAIVASYCSCTCATKGYLDFISTSTSCELTIQALKSEPHTFYHYSLLHRICLRFSIVKNAQGHAFKVTSFLSMDIADHTTCVACTVRLIGHLGPLDCALARDLALTCHFHIPMHHDIYALCVASNSWITITT</sequence>
<dbReference type="EMBL" id="FJ447463">
    <property type="protein sequence ID" value="ACK44489.1"/>
    <property type="molecule type" value="Genomic_DNA"/>
</dbReference>
<reference evidence="2" key="1">
    <citation type="submission" date="2008-11" db="EMBL/GenBank/DDBJ databases">
        <authorList>
            <person name="Cloutier S."/>
        </authorList>
    </citation>
    <scope>NUCLEOTIDE SEQUENCE</scope>
</reference>
<protein>
    <submittedName>
        <fullName evidence="2">Gag-pol polyprotein</fullName>
    </submittedName>
</protein>
<accession>D0QEK3</accession>
<evidence type="ECO:0000313" key="2">
    <source>
        <dbReference type="EMBL" id="ACK44489.1"/>
    </source>
</evidence>
<name>D0QEK3_WHEAT</name>